<dbReference type="Pfam" id="PF13618">
    <property type="entry name" value="Gluconate_2-dh3"/>
    <property type="match status" value="1"/>
</dbReference>
<reference evidence="1 2" key="1">
    <citation type="submission" date="2022-01" db="EMBL/GenBank/DDBJ databases">
        <title>Mariniradius saccharolyticus sp. nov., isolated from sediment of a river.</title>
        <authorList>
            <person name="Liu H."/>
        </authorList>
    </citation>
    <scope>NUCLEOTIDE SEQUENCE [LARGE SCALE GENOMIC DNA]</scope>
    <source>
        <strain evidence="1 2">RY-2</strain>
    </source>
</reference>
<gene>
    <name evidence="1" type="ORF">L0U89_06795</name>
</gene>
<evidence type="ECO:0000313" key="1">
    <source>
        <dbReference type="EMBL" id="MCF1750774.1"/>
    </source>
</evidence>
<proteinExistence type="predicted"/>
<dbReference type="RefSeq" id="WP_234860840.1">
    <property type="nucleotide sequence ID" value="NZ_JAKEVZ010000004.1"/>
</dbReference>
<organism evidence="1 2">
    <name type="scientific">Mariniradius sediminis</name>
    <dbReference type="NCBI Taxonomy" id="2909237"/>
    <lineage>
        <taxon>Bacteria</taxon>
        <taxon>Pseudomonadati</taxon>
        <taxon>Bacteroidota</taxon>
        <taxon>Cytophagia</taxon>
        <taxon>Cytophagales</taxon>
        <taxon>Cyclobacteriaceae</taxon>
        <taxon>Mariniradius</taxon>
    </lineage>
</organism>
<evidence type="ECO:0000313" key="2">
    <source>
        <dbReference type="Proteomes" id="UP001201449"/>
    </source>
</evidence>
<name>A0ABS9BRS4_9BACT</name>
<dbReference type="EMBL" id="JAKEVZ010000004">
    <property type="protein sequence ID" value="MCF1750774.1"/>
    <property type="molecule type" value="Genomic_DNA"/>
</dbReference>
<keyword evidence="2" id="KW-1185">Reference proteome</keyword>
<dbReference type="Proteomes" id="UP001201449">
    <property type="component" value="Unassembled WGS sequence"/>
</dbReference>
<sequence length="183" mass="20422">MDRRKSLKILGGSALGIAGLVLADWKWQLVDQMTHKGFFTFKEQQLITAIADTIIPAGLPPKVPTSDAKPIGALSTGTDKFLYRLFEHCYEQDEQDLIKSQLAALDQKAKDTTGKAFAKNSQDEREKLLLAFGESEDESEKKFFNLMKSQTIMGFTTVKEVMADYRGYKVAPGFFRGCVEVNA</sequence>
<dbReference type="InterPro" id="IPR027056">
    <property type="entry name" value="Gluconate_2DH_su3"/>
</dbReference>
<comment type="caution">
    <text evidence="1">The sequence shown here is derived from an EMBL/GenBank/DDBJ whole genome shotgun (WGS) entry which is preliminary data.</text>
</comment>
<protein>
    <submittedName>
        <fullName evidence="1">Gluconate 2-dehydrogenase subunit 3 family protein</fullName>
    </submittedName>
</protein>
<accession>A0ABS9BRS4</accession>